<dbReference type="EMBL" id="AMQN01003809">
    <property type="status" value="NOT_ANNOTATED_CDS"/>
    <property type="molecule type" value="Genomic_DNA"/>
</dbReference>
<dbReference type="PRINTS" id="PR00385">
    <property type="entry name" value="P450"/>
</dbReference>
<dbReference type="PROSITE" id="PS00086">
    <property type="entry name" value="CYTOCHROME_P450"/>
    <property type="match status" value="1"/>
</dbReference>
<dbReference type="GO" id="GO:0042446">
    <property type="term" value="P:hormone biosynthetic process"/>
    <property type="evidence" value="ECO:0007669"/>
    <property type="project" value="TreeGrafter"/>
</dbReference>
<keyword evidence="2 7" id="KW-0349">Heme</keyword>
<evidence type="ECO:0000256" key="2">
    <source>
        <dbReference type="ARBA" id="ARBA00022617"/>
    </source>
</evidence>
<dbReference type="InterPro" id="IPR017972">
    <property type="entry name" value="Cyt_P450_CS"/>
</dbReference>
<dbReference type="EMBL" id="KB291945">
    <property type="protein sequence ID" value="ELU18403.1"/>
    <property type="molecule type" value="Genomic_DNA"/>
</dbReference>
<dbReference type="SUPFAM" id="SSF48264">
    <property type="entry name" value="Cytochrome P450"/>
    <property type="match status" value="1"/>
</dbReference>
<evidence type="ECO:0000256" key="7">
    <source>
        <dbReference type="PIRSR" id="PIRSR602401-1"/>
    </source>
</evidence>
<sequence length="498" mass="56295">MLQIVLAIGLIGICIYWITSKRRSGEAVPRYRGLPFIGNLHQLNLQRPELTFTDWSKDLGAVFSVKFLSDEFVVLNTNAAIREALVTKRDTFAGRPQGAFRTGMITDGFQDITFCDPNPRWRFLRRTCQRSIKLSSDDSGNREMLGDMIAKMVNAFLEQKTSFNPRETIYRTTVGIIIKLLVNERCTADEDLVKAVVDYEKHVLSATMPTGKGFELDLFPWMRYFGIKSYKYMQYVVHLRDILWDELKKAELRGGTDAEDQGLVAALLRAQDEMNTANDVHLKLSDVHVKQAAIDMVVAGTGTTTLHMYAYFNIISNHPDIQDRLFREVDLIVGKHGTVSVNDRKVLPICFATTLELLRYANIGAIGLPHATLEATTIAGKKIAKGAQVLTNLWAVHHDEDFWEEPFEFRPDRFLDSVGRLIPASHPNRQRMLAFGAGARVCIGEFLATTRLFLVIASTAQKCQISPGDLRSSYDPRHYGHGMMLNPPDYEIKVKGRY</sequence>
<dbReference type="Gene3D" id="1.10.630.10">
    <property type="entry name" value="Cytochrome P450"/>
    <property type="match status" value="1"/>
</dbReference>
<evidence type="ECO:0000256" key="3">
    <source>
        <dbReference type="ARBA" id="ARBA00022723"/>
    </source>
</evidence>
<keyword evidence="4 8" id="KW-0560">Oxidoreductase</keyword>
<keyword evidence="3 7" id="KW-0479">Metal-binding</keyword>
<feature type="binding site" description="axial binding residue" evidence="7">
    <location>
        <position position="442"/>
    </location>
    <ligand>
        <name>heme</name>
        <dbReference type="ChEBI" id="CHEBI:30413"/>
    </ligand>
    <ligandPart>
        <name>Fe</name>
        <dbReference type="ChEBI" id="CHEBI:18248"/>
    </ligandPart>
</feature>
<dbReference type="OMA" id="FRHVFAI"/>
<gene>
    <name evidence="9" type="ORF">CAPTEDRAFT_137782</name>
</gene>
<evidence type="ECO:0008006" key="12">
    <source>
        <dbReference type="Google" id="ProtNLM"/>
    </source>
</evidence>
<dbReference type="GO" id="GO:0042448">
    <property type="term" value="P:progesterone metabolic process"/>
    <property type="evidence" value="ECO:0007669"/>
    <property type="project" value="TreeGrafter"/>
</dbReference>
<dbReference type="Proteomes" id="UP000014760">
    <property type="component" value="Unassembled WGS sequence"/>
</dbReference>
<dbReference type="Pfam" id="PF00067">
    <property type="entry name" value="p450"/>
    <property type="match status" value="1"/>
</dbReference>
<name>R7VHS8_CAPTE</name>
<comment type="similarity">
    <text evidence="1 8">Belongs to the cytochrome P450 family.</text>
</comment>
<reference evidence="10" key="3">
    <citation type="submission" date="2015-06" db="UniProtKB">
        <authorList>
            <consortium name="EnsemblMetazoa"/>
        </authorList>
    </citation>
    <scope>IDENTIFICATION</scope>
</reference>
<reference evidence="11" key="1">
    <citation type="submission" date="2012-12" db="EMBL/GenBank/DDBJ databases">
        <authorList>
            <person name="Hellsten U."/>
            <person name="Grimwood J."/>
            <person name="Chapman J.A."/>
            <person name="Shapiro H."/>
            <person name="Aerts A."/>
            <person name="Otillar R.P."/>
            <person name="Terry A.Y."/>
            <person name="Boore J.L."/>
            <person name="Simakov O."/>
            <person name="Marletaz F."/>
            <person name="Cho S.-J."/>
            <person name="Edsinger-Gonzales E."/>
            <person name="Havlak P."/>
            <person name="Kuo D.-H."/>
            <person name="Larsson T."/>
            <person name="Lv J."/>
            <person name="Arendt D."/>
            <person name="Savage R."/>
            <person name="Osoegawa K."/>
            <person name="de Jong P."/>
            <person name="Lindberg D.R."/>
            <person name="Seaver E.C."/>
            <person name="Weisblat D.A."/>
            <person name="Putnam N.H."/>
            <person name="Grigoriev I.V."/>
            <person name="Rokhsar D.S."/>
        </authorList>
    </citation>
    <scope>NUCLEOTIDE SEQUENCE</scope>
    <source>
        <strain evidence="11">I ESC-2004</strain>
    </source>
</reference>
<dbReference type="InterPro" id="IPR001128">
    <property type="entry name" value="Cyt_P450"/>
</dbReference>
<protein>
    <recommendedName>
        <fullName evidence="12">Cytochrome P450</fullName>
    </recommendedName>
</protein>
<dbReference type="AlphaFoldDB" id="R7VHS8"/>
<reference evidence="9 11" key="2">
    <citation type="journal article" date="2013" name="Nature">
        <title>Insights into bilaterian evolution from three spiralian genomes.</title>
        <authorList>
            <person name="Simakov O."/>
            <person name="Marletaz F."/>
            <person name="Cho S.J."/>
            <person name="Edsinger-Gonzales E."/>
            <person name="Havlak P."/>
            <person name="Hellsten U."/>
            <person name="Kuo D.H."/>
            <person name="Larsson T."/>
            <person name="Lv J."/>
            <person name="Arendt D."/>
            <person name="Savage R."/>
            <person name="Osoegawa K."/>
            <person name="de Jong P."/>
            <person name="Grimwood J."/>
            <person name="Chapman J.A."/>
            <person name="Shapiro H."/>
            <person name="Aerts A."/>
            <person name="Otillar R.P."/>
            <person name="Terry A.Y."/>
            <person name="Boore J.L."/>
            <person name="Grigoriev I.V."/>
            <person name="Lindberg D.R."/>
            <person name="Seaver E.C."/>
            <person name="Weisblat D.A."/>
            <person name="Putnam N.H."/>
            <person name="Rokhsar D.S."/>
        </authorList>
    </citation>
    <scope>NUCLEOTIDE SEQUENCE</scope>
    <source>
        <strain evidence="9 11">I ESC-2004</strain>
    </source>
</reference>
<accession>R7VHS8</accession>
<dbReference type="STRING" id="283909.R7VHS8"/>
<dbReference type="InterPro" id="IPR002401">
    <property type="entry name" value="Cyt_P450_E_grp-I"/>
</dbReference>
<dbReference type="InterPro" id="IPR036396">
    <property type="entry name" value="Cyt_P450_sf"/>
</dbReference>
<evidence type="ECO:0000256" key="4">
    <source>
        <dbReference type="ARBA" id="ARBA00023002"/>
    </source>
</evidence>
<organism evidence="9">
    <name type="scientific">Capitella teleta</name>
    <name type="common">Polychaete worm</name>
    <dbReference type="NCBI Taxonomy" id="283909"/>
    <lineage>
        <taxon>Eukaryota</taxon>
        <taxon>Metazoa</taxon>
        <taxon>Spiralia</taxon>
        <taxon>Lophotrochozoa</taxon>
        <taxon>Annelida</taxon>
        <taxon>Polychaeta</taxon>
        <taxon>Sedentaria</taxon>
        <taxon>Scolecida</taxon>
        <taxon>Capitellidae</taxon>
        <taxon>Capitella</taxon>
    </lineage>
</organism>
<evidence type="ECO:0000256" key="8">
    <source>
        <dbReference type="RuleBase" id="RU000461"/>
    </source>
</evidence>
<dbReference type="OrthoDB" id="6057686at2759"/>
<dbReference type="GO" id="GO:0005506">
    <property type="term" value="F:iron ion binding"/>
    <property type="evidence" value="ECO:0007669"/>
    <property type="project" value="InterPro"/>
</dbReference>
<evidence type="ECO:0000256" key="1">
    <source>
        <dbReference type="ARBA" id="ARBA00010617"/>
    </source>
</evidence>
<evidence type="ECO:0000256" key="5">
    <source>
        <dbReference type="ARBA" id="ARBA00023004"/>
    </source>
</evidence>
<dbReference type="GO" id="GO:0020037">
    <property type="term" value="F:heme binding"/>
    <property type="evidence" value="ECO:0007669"/>
    <property type="project" value="InterPro"/>
</dbReference>
<dbReference type="PANTHER" id="PTHR24289:SF1">
    <property type="entry name" value="STEROID 17-ALPHA-HYDROXYLASE_17,20 LYASE"/>
    <property type="match status" value="1"/>
</dbReference>
<evidence type="ECO:0000313" key="10">
    <source>
        <dbReference type="EnsemblMetazoa" id="CapteP137782"/>
    </source>
</evidence>
<proteinExistence type="inferred from homology"/>
<dbReference type="HOGENOM" id="CLU_001570_22_0_1"/>
<dbReference type="PRINTS" id="PR00463">
    <property type="entry name" value="EP450I"/>
</dbReference>
<dbReference type="EnsemblMetazoa" id="CapteT137782">
    <property type="protein sequence ID" value="CapteP137782"/>
    <property type="gene ID" value="CapteG137782"/>
</dbReference>
<evidence type="ECO:0000313" key="11">
    <source>
        <dbReference type="Proteomes" id="UP000014760"/>
    </source>
</evidence>
<evidence type="ECO:0000313" key="9">
    <source>
        <dbReference type="EMBL" id="ELU18403.1"/>
    </source>
</evidence>
<keyword evidence="6 8" id="KW-0503">Monooxygenase</keyword>
<keyword evidence="11" id="KW-1185">Reference proteome</keyword>
<comment type="cofactor">
    <cofactor evidence="7">
        <name>heme</name>
        <dbReference type="ChEBI" id="CHEBI:30413"/>
    </cofactor>
</comment>
<keyword evidence="5 7" id="KW-0408">Iron</keyword>
<evidence type="ECO:0000256" key="6">
    <source>
        <dbReference type="ARBA" id="ARBA00023033"/>
    </source>
</evidence>
<dbReference type="GO" id="GO:0004508">
    <property type="term" value="F:steroid 17-alpha-monooxygenase activity"/>
    <property type="evidence" value="ECO:0007669"/>
    <property type="project" value="TreeGrafter"/>
</dbReference>
<dbReference type="PANTHER" id="PTHR24289">
    <property type="entry name" value="STEROID 17-ALPHA-HYDROXYLASE/17,20 LYASE"/>
    <property type="match status" value="1"/>
</dbReference>